<keyword evidence="2" id="KW-0961">Cell wall biogenesis/degradation</keyword>
<keyword evidence="1 2" id="KW-0315">Glutamine amidotransferase</keyword>
<dbReference type="InterPro" id="IPR033949">
    <property type="entry name" value="CobQ_GATase1"/>
</dbReference>
<dbReference type="PANTHER" id="PTHR21343">
    <property type="entry name" value="DETHIOBIOTIN SYNTHETASE"/>
    <property type="match status" value="1"/>
</dbReference>
<protein>
    <recommendedName>
        <fullName evidence="2">Lipid II isoglutaminyl synthase (glutamine-hydrolyzing) subunit GatD</fullName>
        <ecNumber evidence="2">6.3.5.13</ecNumber>
    </recommendedName>
    <alternativeName>
        <fullName evidence="2">Lipid II isoglutaminyl synthase glutaminase subunit</fullName>
        <ecNumber evidence="2">3.5.1.2</ecNumber>
    </alternativeName>
</protein>
<comment type="catalytic activity">
    <reaction evidence="2">
        <text>L-glutamine + H2O = L-glutamate + NH4(+)</text>
        <dbReference type="Rhea" id="RHEA:15889"/>
        <dbReference type="ChEBI" id="CHEBI:15377"/>
        <dbReference type="ChEBI" id="CHEBI:28938"/>
        <dbReference type="ChEBI" id="CHEBI:29985"/>
        <dbReference type="ChEBI" id="CHEBI:58359"/>
        <dbReference type="EC" id="3.5.1.2"/>
    </reaction>
</comment>
<feature type="binding site" evidence="2">
    <location>
        <position position="126"/>
    </location>
    <ligand>
        <name>substrate</name>
    </ligand>
</feature>
<dbReference type="SUPFAM" id="SSF52317">
    <property type="entry name" value="Class I glutamine amidotransferase-like"/>
    <property type="match status" value="1"/>
</dbReference>
<comment type="function">
    <text evidence="2">The lipid II isoglutaminyl synthase complex catalyzes the formation of alpha-D-isoglutamine in the cell wall lipid II stem peptide. The GatD subunit catalyzes the hydrolysis of glutamine to glutamate and ammonia. The resulting ammonia molecule is channeled to the active site of MurT.</text>
</comment>
<dbReference type="HAMAP" id="MF_02213">
    <property type="entry name" value="Lipid_II_synth_GatD"/>
    <property type="match status" value="1"/>
</dbReference>
<keyword evidence="2" id="KW-0378">Hydrolase</keyword>
<accession>A0A7G9WKY5</accession>
<keyword evidence="2" id="KW-0573">Peptidoglycan synthesis</keyword>
<dbReference type="GO" id="GO:0140282">
    <property type="term" value="F:carbon-nitrogen ligase activity on lipid II"/>
    <property type="evidence" value="ECO:0007669"/>
    <property type="project" value="UniProtKB-UniRule"/>
</dbReference>
<evidence type="ECO:0000313" key="5">
    <source>
        <dbReference type="Proteomes" id="UP000516046"/>
    </source>
</evidence>
<feature type="domain" description="CobB/CobQ-like glutamine amidotransferase" evidence="3">
    <location>
        <begin position="4"/>
        <end position="198"/>
    </location>
</feature>
<dbReference type="AlphaFoldDB" id="A0A7G9WKY5"/>
<gene>
    <name evidence="2" type="primary">gatD</name>
    <name evidence="4" type="ORF">H6X83_07055</name>
</gene>
<dbReference type="CDD" id="cd01750">
    <property type="entry name" value="GATase1_CobQ"/>
    <property type="match status" value="1"/>
</dbReference>
<dbReference type="UniPathway" id="UPA00219"/>
<keyword evidence="4" id="KW-0808">Transferase</keyword>
<keyword evidence="2" id="KW-0133">Cell shape</keyword>
<dbReference type="EC" id="6.3.5.13" evidence="2"/>
<reference evidence="4 5" key="1">
    <citation type="submission" date="2020-08" db="EMBL/GenBank/DDBJ databases">
        <authorList>
            <person name="Ren C."/>
            <person name="Gu Y."/>
            <person name="Xu Y."/>
        </authorList>
    </citation>
    <scope>NUCLEOTIDE SEQUENCE [LARGE SCALE GENOMIC DNA]</scope>
    <source>
        <strain evidence="4 5">LBM18003</strain>
    </source>
</reference>
<dbReference type="GO" id="GO:0009236">
    <property type="term" value="P:cobalamin biosynthetic process"/>
    <property type="evidence" value="ECO:0007669"/>
    <property type="project" value="InterPro"/>
</dbReference>
<comment type="subunit">
    <text evidence="2">Forms a heterodimer with MurT.</text>
</comment>
<name>A0A7G9WKY5_9FIRM</name>
<evidence type="ECO:0000256" key="2">
    <source>
        <dbReference type="HAMAP-Rule" id="MF_02213"/>
    </source>
</evidence>
<proteinExistence type="inferred from homology"/>
<evidence type="ECO:0000256" key="1">
    <source>
        <dbReference type="ARBA" id="ARBA00022962"/>
    </source>
</evidence>
<keyword evidence="2" id="KW-0436">Ligase</keyword>
<dbReference type="EC" id="3.5.1.2" evidence="2"/>
<dbReference type="GO" id="GO:0071555">
    <property type="term" value="P:cell wall organization"/>
    <property type="evidence" value="ECO:0007669"/>
    <property type="project" value="UniProtKB-KW"/>
</dbReference>
<dbReference type="InterPro" id="IPR029062">
    <property type="entry name" value="Class_I_gatase-like"/>
</dbReference>
<keyword evidence="5" id="KW-1185">Reference proteome</keyword>
<evidence type="ECO:0000313" key="4">
    <source>
        <dbReference type="EMBL" id="QNO19347.1"/>
    </source>
</evidence>
<dbReference type="GO" id="GO:0004359">
    <property type="term" value="F:glutaminase activity"/>
    <property type="evidence" value="ECO:0007669"/>
    <property type="project" value="UniProtKB-UniRule"/>
</dbReference>
<dbReference type="EMBL" id="CP060696">
    <property type="protein sequence ID" value="QNO19347.1"/>
    <property type="molecule type" value="Genomic_DNA"/>
</dbReference>
<dbReference type="GO" id="GO:0008360">
    <property type="term" value="P:regulation of cell shape"/>
    <property type="evidence" value="ECO:0007669"/>
    <property type="project" value="UniProtKB-KW"/>
</dbReference>
<dbReference type="Pfam" id="PF07685">
    <property type="entry name" value="GATase_3"/>
    <property type="match status" value="1"/>
</dbReference>
<dbReference type="GO" id="GO:0009252">
    <property type="term" value="P:peptidoglycan biosynthetic process"/>
    <property type="evidence" value="ECO:0007669"/>
    <property type="project" value="UniProtKB-UniRule"/>
</dbReference>
<dbReference type="KEGG" id="caml:H6X83_07055"/>
<dbReference type="Proteomes" id="UP000516046">
    <property type="component" value="Chromosome"/>
</dbReference>
<dbReference type="GO" id="GO:0016740">
    <property type="term" value="F:transferase activity"/>
    <property type="evidence" value="ECO:0007669"/>
    <property type="project" value="UniProtKB-KW"/>
</dbReference>
<dbReference type="PANTHER" id="PTHR21343:SF9">
    <property type="entry name" value="LIPID II ISOGLUTAMINYL SYNTHASE (GLUTAMINE-HYDROLYZING) SUBUNIT GATD"/>
    <property type="match status" value="1"/>
</dbReference>
<feature type="active site" description="Nucleophile" evidence="2">
    <location>
        <position position="93"/>
    </location>
</feature>
<dbReference type="RefSeq" id="WP_212508412.1">
    <property type="nucleotide sequence ID" value="NZ_CP060696.1"/>
</dbReference>
<dbReference type="InterPro" id="IPR011698">
    <property type="entry name" value="GATase_3"/>
</dbReference>
<dbReference type="Gene3D" id="3.40.50.880">
    <property type="match status" value="1"/>
</dbReference>
<dbReference type="PROSITE" id="PS51274">
    <property type="entry name" value="GATASE_COBBQ"/>
    <property type="match status" value="1"/>
</dbReference>
<feature type="active site" evidence="2">
    <location>
        <position position="191"/>
    </location>
</feature>
<comment type="similarity">
    <text evidence="2">Belongs to the CobB/CobQ family. GatD subfamily.</text>
</comment>
<organism evidence="4 5">
    <name type="scientific">Caproicibacterium amylolyticum</name>
    <dbReference type="NCBI Taxonomy" id="2766537"/>
    <lineage>
        <taxon>Bacteria</taxon>
        <taxon>Bacillati</taxon>
        <taxon>Bacillota</taxon>
        <taxon>Clostridia</taxon>
        <taxon>Eubacteriales</taxon>
        <taxon>Oscillospiraceae</taxon>
        <taxon>Caproicibacterium</taxon>
    </lineage>
</organism>
<sequence length="255" mass="27904">MEIRIAHLFPELLNLYGDGGNIICIQKRCDWRGIFVKVDQIHAGDSVDFGNTDIIFVGGGTDREQKIVCSELLAVKQQLHDYVEAGGVLLAVCGGYQLLGHNYLLGDELVEGVGVIDLKTERGEGRLIGNVMIESDICKMPIVGYENHGGRTYLGDCEPLGKVTSAGGYGNNGTDGYEGVHYKNVIGTYLHGPLLPKNPQVCDYLLKTALARRYGSEFDFPDLDDTIENNANLVMQERLKANVVNKVQVSARGRS</sequence>
<dbReference type="InterPro" id="IPR043702">
    <property type="entry name" value="Lipid_II_synth_GatD"/>
</dbReference>
<evidence type="ECO:0000259" key="3">
    <source>
        <dbReference type="Pfam" id="PF07685"/>
    </source>
</evidence>
<comment type="pathway">
    <text evidence="2">Cell wall biogenesis; peptidoglycan biosynthesis.</text>
</comment>
<comment type="catalytic activity">
    <reaction evidence="2">
        <text>beta-D-GlcNAc-(1-&gt;4)-Mur2Ac(oyl-L-Ala-gamma-D-Glu-L-Lys-D-Ala-D-Ala)-di-trans,octa-cis-undecaprenyl diphosphate + L-glutamine + ATP + H2O = beta-D-GlcNAc-(1-&gt;4)-Mur2Ac(oyl-L-Ala-D-isoglutaminyl-L-Lys-D-Ala-D-Ala)-di-trans,octa-cis-undecaprenyl diphosphate + L-glutamate + ADP + phosphate + H(+)</text>
        <dbReference type="Rhea" id="RHEA:57928"/>
        <dbReference type="ChEBI" id="CHEBI:15377"/>
        <dbReference type="ChEBI" id="CHEBI:15378"/>
        <dbReference type="ChEBI" id="CHEBI:29985"/>
        <dbReference type="ChEBI" id="CHEBI:30616"/>
        <dbReference type="ChEBI" id="CHEBI:43474"/>
        <dbReference type="ChEBI" id="CHEBI:58359"/>
        <dbReference type="ChEBI" id="CHEBI:60033"/>
        <dbReference type="ChEBI" id="CHEBI:62233"/>
        <dbReference type="ChEBI" id="CHEBI:456216"/>
        <dbReference type="EC" id="6.3.5.13"/>
    </reaction>
</comment>